<sequence>MALGRAFSVGLNAFAPRVVEVQANTSRGTPGFSITGLADTALREARDRVRPAVVNSGFKFPDLKVVVALAPANMPKSGPVYDLAMAVSIVLAVPDNKVSSEKVPSTVFLGELGLDGAIRPVRGVLPCLIEARRAGFARAVVPMANTAEAALVAEIEINGASTLGEVCRWLNGEFVLDTSAPLVDDTGPVVPDMTDVVGQSQARRALEIAAAGRHHVLMTGPPGIGKTMLARRLPGILPSLGSDDSLEVTAIHSIAGTLPPARPLIVEPPFIAPHHSVSMTALLGGGTGIAGPGVLSLAHRGVLFLDECAEMGAKALDALRQPLEEGEVRVSRRDGVATYPARIQLVLAANPCPCAPAHDVDCVCSVVTRRRYLGRLSGPLMDRIDIRVRMNPPGNAALLTEAGEPSAAVRARVVAARAAAIARWAQHGWRTNGEVPGPALRGEFRLVPAAMRPVELFLRDGRVTARGADRALRLSWTLADLRGADHPVEDDVAQALLYRDRGGFA</sequence>
<dbReference type="NCBIfam" id="TIGR00368">
    <property type="entry name" value="YifB family Mg chelatase-like AAA ATPase"/>
    <property type="match status" value="1"/>
</dbReference>
<dbReference type="Pfam" id="PF01078">
    <property type="entry name" value="Mg_chelatase"/>
    <property type="match status" value="1"/>
</dbReference>
<dbReference type="PANTHER" id="PTHR32039:SF7">
    <property type="entry name" value="COMPETENCE PROTEIN COMM"/>
    <property type="match status" value="1"/>
</dbReference>
<reference evidence="4" key="1">
    <citation type="journal article" date="2019" name="Int. J. Syst. Evol. Microbiol.">
        <title>The Global Catalogue of Microorganisms (GCM) 10K type strain sequencing project: providing services to taxonomists for standard genome sequencing and annotation.</title>
        <authorList>
            <consortium name="The Broad Institute Genomics Platform"/>
            <consortium name="The Broad Institute Genome Sequencing Center for Infectious Disease"/>
            <person name="Wu L."/>
            <person name="Ma J."/>
        </authorList>
    </citation>
    <scope>NUCLEOTIDE SEQUENCE [LARGE SCALE GENOMIC DNA]</scope>
    <source>
        <strain evidence="4">JCM 14234</strain>
    </source>
</reference>
<comment type="caution">
    <text evidence="3">The sequence shown here is derived from an EMBL/GenBank/DDBJ whole genome shotgun (WGS) entry which is preliminary data.</text>
</comment>
<dbReference type="Pfam" id="PF13541">
    <property type="entry name" value="ChlI"/>
    <property type="match status" value="1"/>
</dbReference>
<dbReference type="InterPro" id="IPR020568">
    <property type="entry name" value="Ribosomal_Su5_D2-typ_SF"/>
</dbReference>
<keyword evidence="4" id="KW-1185">Reference proteome</keyword>
<dbReference type="Proteomes" id="UP001501035">
    <property type="component" value="Unassembled WGS sequence"/>
</dbReference>
<dbReference type="InterPro" id="IPR003593">
    <property type="entry name" value="AAA+_ATPase"/>
</dbReference>
<dbReference type="InterPro" id="IPR045006">
    <property type="entry name" value="CHLI-like"/>
</dbReference>
<proteinExistence type="inferred from homology"/>
<dbReference type="Gene3D" id="3.30.230.10">
    <property type="match status" value="1"/>
</dbReference>
<evidence type="ECO:0000313" key="4">
    <source>
        <dbReference type="Proteomes" id="UP001501035"/>
    </source>
</evidence>
<dbReference type="SMART" id="SM00382">
    <property type="entry name" value="AAA"/>
    <property type="match status" value="1"/>
</dbReference>
<dbReference type="RefSeq" id="WP_290707306.1">
    <property type="nucleotide sequence ID" value="NZ_BAAAVS010000026.1"/>
</dbReference>
<dbReference type="EMBL" id="BAAAVS010000026">
    <property type="protein sequence ID" value="GAA3041056.1"/>
    <property type="molecule type" value="Genomic_DNA"/>
</dbReference>
<dbReference type="SUPFAM" id="SSF52540">
    <property type="entry name" value="P-loop containing nucleoside triphosphate hydrolases"/>
    <property type="match status" value="1"/>
</dbReference>
<protein>
    <submittedName>
        <fullName evidence="3">YifB family Mg chelatase-like AAA ATPase</fullName>
    </submittedName>
</protein>
<dbReference type="InterPro" id="IPR000523">
    <property type="entry name" value="Mg_chelatse_chII-like_cat_dom"/>
</dbReference>
<dbReference type="Gene3D" id="3.40.50.300">
    <property type="entry name" value="P-loop containing nucleotide triphosphate hydrolases"/>
    <property type="match status" value="1"/>
</dbReference>
<comment type="similarity">
    <text evidence="1">Belongs to the Mg-chelatase subunits D/I family. ComM subfamily.</text>
</comment>
<dbReference type="InterPro" id="IPR004482">
    <property type="entry name" value="Mg_chelat-rel"/>
</dbReference>
<dbReference type="CDD" id="cd00009">
    <property type="entry name" value="AAA"/>
    <property type="match status" value="1"/>
</dbReference>
<accession>A0ABP6LJ91</accession>
<dbReference type="SUPFAM" id="SSF54211">
    <property type="entry name" value="Ribosomal protein S5 domain 2-like"/>
    <property type="match status" value="1"/>
</dbReference>
<dbReference type="InterPro" id="IPR025158">
    <property type="entry name" value="Mg_chelat-rel_C"/>
</dbReference>
<evidence type="ECO:0000259" key="2">
    <source>
        <dbReference type="SMART" id="SM00382"/>
    </source>
</evidence>
<dbReference type="InterPro" id="IPR027417">
    <property type="entry name" value="P-loop_NTPase"/>
</dbReference>
<organism evidence="3 4">
    <name type="scientific">Gordonia defluvii</name>
    <dbReference type="NCBI Taxonomy" id="283718"/>
    <lineage>
        <taxon>Bacteria</taxon>
        <taxon>Bacillati</taxon>
        <taxon>Actinomycetota</taxon>
        <taxon>Actinomycetes</taxon>
        <taxon>Mycobacteriales</taxon>
        <taxon>Gordoniaceae</taxon>
        <taxon>Gordonia</taxon>
    </lineage>
</organism>
<name>A0ABP6LJ91_9ACTN</name>
<evidence type="ECO:0000313" key="3">
    <source>
        <dbReference type="EMBL" id="GAA3041056.1"/>
    </source>
</evidence>
<dbReference type="Pfam" id="PF13335">
    <property type="entry name" value="Mg_chelatase_C"/>
    <property type="match status" value="1"/>
</dbReference>
<dbReference type="InterPro" id="IPR014721">
    <property type="entry name" value="Ribsml_uS5_D2-typ_fold_subgr"/>
</dbReference>
<dbReference type="PANTHER" id="PTHR32039">
    <property type="entry name" value="MAGNESIUM-CHELATASE SUBUNIT CHLI"/>
    <property type="match status" value="1"/>
</dbReference>
<gene>
    <name evidence="3" type="ORF">GCM10010528_21780</name>
</gene>
<feature type="domain" description="AAA+ ATPase" evidence="2">
    <location>
        <begin position="212"/>
        <end position="394"/>
    </location>
</feature>
<evidence type="ECO:0000256" key="1">
    <source>
        <dbReference type="ARBA" id="ARBA00006354"/>
    </source>
</evidence>